<feature type="transmembrane region" description="Helical" evidence="9">
    <location>
        <begin position="213"/>
        <end position="232"/>
    </location>
</feature>
<comment type="similarity">
    <text evidence="3">Belongs to the UbiA prenyltransferase family.</text>
</comment>
<dbReference type="Gene3D" id="1.20.120.1780">
    <property type="entry name" value="UbiA prenyltransferase"/>
    <property type="match status" value="1"/>
</dbReference>
<comment type="subcellular location">
    <subcellularLocation>
        <location evidence="2">Membrane</location>
        <topology evidence="2">Multi-pass membrane protein</topology>
    </subcellularLocation>
</comment>
<dbReference type="Gene3D" id="1.10.357.140">
    <property type="entry name" value="UbiA prenyltransferase"/>
    <property type="match status" value="1"/>
</dbReference>
<feature type="transmembrane region" description="Helical" evidence="9">
    <location>
        <begin position="169"/>
        <end position="192"/>
    </location>
</feature>
<evidence type="ECO:0000256" key="8">
    <source>
        <dbReference type="ARBA" id="ARBA00023136"/>
    </source>
</evidence>
<dbReference type="InterPro" id="IPR044878">
    <property type="entry name" value="UbiA_sf"/>
</dbReference>
<dbReference type="EMBL" id="LVWL01000021">
    <property type="protein sequence ID" value="ORI06710.1"/>
    <property type="molecule type" value="Genomic_DNA"/>
</dbReference>
<evidence type="ECO:0000256" key="2">
    <source>
        <dbReference type="ARBA" id="ARBA00004141"/>
    </source>
</evidence>
<dbReference type="InterPro" id="IPR000537">
    <property type="entry name" value="UbiA_prenyltransferase"/>
</dbReference>
<dbReference type="GO" id="GO:0006744">
    <property type="term" value="P:ubiquinone biosynthetic process"/>
    <property type="evidence" value="ECO:0007669"/>
    <property type="project" value="TreeGrafter"/>
</dbReference>
<feature type="transmembrane region" description="Helical" evidence="9">
    <location>
        <begin position="238"/>
        <end position="255"/>
    </location>
</feature>
<comment type="caution">
    <text evidence="10">The sequence shown here is derived from an EMBL/GenBank/DDBJ whole genome shotgun (WGS) entry which is preliminary data.</text>
</comment>
<dbReference type="NCBIfam" id="NF041585">
    <property type="entry name" value="MqnP_Cj_Hp"/>
    <property type="match status" value="1"/>
</dbReference>
<keyword evidence="8 9" id="KW-0472">Membrane</keyword>
<evidence type="ECO:0000256" key="3">
    <source>
        <dbReference type="ARBA" id="ARBA00005985"/>
    </source>
</evidence>
<dbReference type="CDD" id="cd13959">
    <property type="entry name" value="PT_UbiA_COQ2"/>
    <property type="match status" value="1"/>
</dbReference>
<evidence type="ECO:0000256" key="4">
    <source>
        <dbReference type="ARBA" id="ARBA00022475"/>
    </source>
</evidence>
<dbReference type="NCBIfam" id="TIGR01475">
    <property type="entry name" value="ubiA_other"/>
    <property type="match status" value="1"/>
</dbReference>
<accession>A0A1X0U0V4</accession>
<keyword evidence="5 10" id="KW-0808">Transferase</keyword>
<comment type="cofactor">
    <cofactor evidence="1">
        <name>Mg(2+)</name>
        <dbReference type="ChEBI" id="CHEBI:18420"/>
    </cofactor>
</comment>
<keyword evidence="7 9" id="KW-1133">Transmembrane helix</keyword>
<feature type="transmembrane region" description="Helical" evidence="9">
    <location>
        <begin position="267"/>
        <end position="288"/>
    </location>
</feature>
<proteinExistence type="inferred from homology"/>
<dbReference type="PANTHER" id="PTHR11048:SF28">
    <property type="entry name" value="4-HYDROXYBENZOATE POLYPRENYLTRANSFERASE, MITOCHONDRIAL"/>
    <property type="match status" value="1"/>
</dbReference>
<name>A0A1X0U0V4_9BACT</name>
<dbReference type="PANTHER" id="PTHR11048">
    <property type="entry name" value="PRENYLTRANSFERASES"/>
    <property type="match status" value="1"/>
</dbReference>
<dbReference type="FunFam" id="1.10.357.140:FF:000008">
    <property type="entry name" value="4-hydroxybenzoate octaprenyltransferase"/>
    <property type="match status" value="1"/>
</dbReference>
<feature type="transmembrane region" description="Helical" evidence="9">
    <location>
        <begin position="12"/>
        <end position="36"/>
    </location>
</feature>
<feature type="transmembrane region" description="Helical" evidence="9">
    <location>
        <begin position="98"/>
        <end position="116"/>
    </location>
</feature>
<feature type="transmembrane region" description="Helical" evidence="9">
    <location>
        <begin position="144"/>
        <end position="163"/>
    </location>
</feature>
<dbReference type="AlphaFoldDB" id="A0A1X0U0V4"/>
<evidence type="ECO:0000256" key="1">
    <source>
        <dbReference type="ARBA" id="ARBA00001946"/>
    </source>
</evidence>
<dbReference type="InterPro" id="IPR006371">
    <property type="entry name" value="Polyprenyltransferase_UbiA-li"/>
</dbReference>
<evidence type="ECO:0000256" key="5">
    <source>
        <dbReference type="ARBA" id="ARBA00022679"/>
    </source>
</evidence>
<evidence type="ECO:0000256" key="6">
    <source>
        <dbReference type="ARBA" id="ARBA00022692"/>
    </source>
</evidence>
<dbReference type="GO" id="GO:0016765">
    <property type="term" value="F:transferase activity, transferring alkyl or aryl (other than methyl) groups"/>
    <property type="evidence" value="ECO:0007669"/>
    <property type="project" value="InterPro"/>
</dbReference>
<dbReference type="InterPro" id="IPR039653">
    <property type="entry name" value="Prenyltransferase"/>
</dbReference>
<dbReference type="Proteomes" id="UP000192671">
    <property type="component" value="Unassembled WGS sequence"/>
</dbReference>
<keyword evidence="4" id="KW-1003">Cell membrane</keyword>
<dbReference type="NCBIfam" id="NF009515">
    <property type="entry name" value="PRK12874.1"/>
    <property type="match status" value="1"/>
</dbReference>
<evidence type="ECO:0000313" key="10">
    <source>
        <dbReference type="EMBL" id="ORI06710.1"/>
    </source>
</evidence>
<dbReference type="Pfam" id="PF01040">
    <property type="entry name" value="UbiA"/>
    <property type="match status" value="1"/>
</dbReference>
<evidence type="ECO:0000313" key="11">
    <source>
        <dbReference type="Proteomes" id="UP000192671"/>
    </source>
</evidence>
<dbReference type="GO" id="GO:0005886">
    <property type="term" value="C:plasma membrane"/>
    <property type="evidence" value="ECO:0007669"/>
    <property type="project" value="TreeGrafter"/>
</dbReference>
<organism evidence="10 11">
    <name type="scientific">Campylobacter concisus</name>
    <dbReference type="NCBI Taxonomy" id="199"/>
    <lineage>
        <taxon>Bacteria</taxon>
        <taxon>Pseudomonadati</taxon>
        <taxon>Campylobacterota</taxon>
        <taxon>Epsilonproteobacteria</taxon>
        <taxon>Campylobacterales</taxon>
        <taxon>Campylobacteraceae</taxon>
        <taxon>Campylobacter</taxon>
    </lineage>
</organism>
<evidence type="ECO:0000256" key="9">
    <source>
        <dbReference type="SAM" id="Phobius"/>
    </source>
</evidence>
<reference evidence="10 11" key="1">
    <citation type="journal article" date="2017" name="Gene Rep">
        <title>The ribosomal RNA operon (rrn) of Campylobacter concisus supports molecular typing to genomospecies level.</title>
        <authorList>
            <person name="Huq M."/>
            <person name="Van T.T.H."/>
            <person name="Gurtler V."/>
            <person name="Elshagmani E."/>
            <person name="Allemailem K.S."/>
            <person name="Smooker P.M."/>
            <person name="Istivan T.S."/>
        </authorList>
    </citation>
    <scope>NUCLEOTIDE SEQUENCE [LARGE SCALE GENOMIC DNA]</scope>
    <source>
        <strain evidence="10 11">RCH 26</strain>
    </source>
</reference>
<feature type="transmembrane region" description="Helical" evidence="9">
    <location>
        <begin position="42"/>
        <end position="61"/>
    </location>
</feature>
<keyword evidence="6 9" id="KW-0812">Transmembrane</keyword>
<sequence>MEIYQMIEKLKIIAELIVFKHSVFALPFIFVAMIVASKIESGSAWFGLKLLILGTFCAVSARNFAMAFNRYKDEDIDKLNPRTASRPSVDGRIGRSNMQLFIAANAFIFIVCAYFINSLAFWLSFPILAVLGGYSLFKRFSELAHLVLGLSLGLAPIAGVVAVSAAIPLWSVLLCLGVTFWVAGFDLLYSLQDMKFDKENKLFSIPAIYGDKATLFLSAIFHALAFIFWLLFAWAAGLGAMAFFGILVSGVILFLEHRIVRRDFSKIDRAFFTLNGYLGILFFIFVWISVL</sequence>
<protein>
    <submittedName>
        <fullName evidence="10">4-hydroxybenzoate octaprenyltransferase</fullName>
    </submittedName>
</protein>
<gene>
    <name evidence="10" type="primary">ubiA</name>
    <name evidence="10" type="ORF">A3835_08085</name>
</gene>
<evidence type="ECO:0000256" key="7">
    <source>
        <dbReference type="ARBA" id="ARBA00022989"/>
    </source>
</evidence>